<comment type="subcellular location">
    <subcellularLocation>
        <location evidence="2">Nucleus</location>
    </subcellularLocation>
</comment>
<dbReference type="InterPro" id="IPR045249">
    <property type="entry name" value="HARBI1-like"/>
</dbReference>
<keyword evidence="7" id="KW-0539">Nucleus</keyword>
<evidence type="ECO:0000256" key="2">
    <source>
        <dbReference type="ARBA" id="ARBA00004123"/>
    </source>
</evidence>
<comment type="cofactor">
    <cofactor evidence="1">
        <name>a divalent metal cation</name>
        <dbReference type="ChEBI" id="CHEBI:60240"/>
    </cofactor>
</comment>
<comment type="caution">
    <text evidence="9">The sequence shown here is derived from an EMBL/GenBank/DDBJ whole genome shotgun (WGS) entry which is preliminary data.</text>
</comment>
<evidence type="ECO:0000313" key="10">
    <source>
        <dbReference type="Proteomes" id="UP001148838"/>
    </source>
</evidence>
<accession>A0ABQ8SU24</accession>
<protein>
    <recommendedName>
        <fullName evidence="8">DDE Tnp4 domain-containing protein</fullName>
    </recommendedName>
</protein>
<dbReference type="PANTHER" id="PTHR22930:SF269">
    <property type="entry name" value="NUCLEASE HARBI1-LIKE PROTEIN"/>
    <property type="match status" value="1"/>
</dbReference>
<dbReference type="Proteomes" id="UP001148838">
    <property type="component" value="Unassembled WGS sequence"/>
</dbReference>
<evidence type="ECO:0000256" key="7">
    <source>
        <dbReference type="ARBA" id="ARBA00023242"/>
    </source>
</evidence>
<gene>
    <name evidence="9" type="ORF">ANN_17375</name>
</gene>
<comment type="similarity">
    <text evidence="3">Belongs to the HARBI1 family.</text>
</comment>
<evidence type="ECO:0000259" key="8">
    <source>
        <dbReference type="Pfam" id="PF13359"/>
    </source>
</evidence>
<evidence type="ECO:0000256" key="3">
    <source>
        <dbReference type="ARBA" id="ARBA00006958"/>
    </source>
</evidence>
<feature type="domain" description="DDE Tnp4" evidence="8">
    <location>
        <begin position="178"/>
        <end position="344"/>
    </location>
</feature>
<evidence type="ECO:0000313" key="9">
    <source>
        <dbReference type="EMBL" id="KAJ4437240.1"/>
    </source>
</evidence>
<keyword evidence="6" id="KW-0378">Hydrolase</keyword>
<proteinExistence type="inferred from homology"/>
<organism evidence="9 10">
    <name type="scientific">Periplaneta americana</name>
    <name type="common">American cockroach</name>
    <name type="synonym">Blatta americana</name>
    <dbReference type="NCBI Taxonomy" id="6978"/>
    <lineage>
        <taxon>Eukaryota</taxon>
        <taxon>Metazoa</taxon>
        <taxon>Ecdysozoa</taxon>
        <taxon>Arthropoda</taxon>
        <taxon>Hexapoda</taxon>
        <taxon>Insecta</taxon>
        <taxon>Pterygota</taxon>
        <taxon>Neoptera</taxon>
        <taxon>Polyneoptera</taxon>
        <taxon>Dictyoptera</taxon>
        <taxon>Blattodea</taxon>
        <taxon>Blattoidea</taxon>
        <taxon>Blattidae</taxon>
        <taxon>Blattinae</taxon>
        <taxon>Periplaneta</taxon>
    </lineage>
</organism>
<name>A0ABQ8SU24_PERAM</name>
<evidence type="ECO:0000256" key="4">
    <source>
        <dbReference type="ARBA" id="ARBA00022722"/>
    </source>
</evidence>
<keyword evidence="5" id="KW-0479">Metal-binding</keyword>
<evidence type="ECO:0000256" key="1">
    <source>
        <dbReference type="ARBA" id="ARBA00001968"/>
    </source>
</evidence>
<evidence type="ECO:0000256" key="6">
    <source>
        <dbReference type="ARBA" id="ARBA00022801"/>
    </source>
</evidence>
<sequence length="411" mass="47837">MEGEWVSSSSSSSEFEEDIENVAAAVIIQERRCRKWVHDINLKREESGEFHTLFKQLEEDPQRFHMYFRMNKEEFEFIHNQIKEKTQKENTQFRIAVNTREKLAVCLRFLATGNSFRSLGFSFRLGFSTVREIVITVCDAIWEKFQPIVMPEPTEQFWKNSAARFKEQWNFPNCIAAIDGKHVNIQCPINAGSAFYNYKGNHSIVLLALVDADYKFITIDVGSYGRNSDGCVFANSRFGKKLECNALNVPQNAPLVENGEPQPHIIVGDEAFPLKKYLLRPYGRHHLDGDETKKIFNYRLSRARNVVENAFGILTARWRIFRRYMEVQPNIVDRIVLASCCLHNMLCKDNMFEPDVQALSLPTCALRNLDHLRRNNTRESFQVRENFKEYFNSLGSVPWQLNVVRRGRSQN</sequence>
<evidence type="ECO:0000256" key="5">
    <source>
        <dbReference type="ARBA" id="ARBA00022723"/>
    </source>
</evidence>
<reference evidence="9 10" key="1">
    <citation type="journal article" date="2022" name="Allergy">
        <title>Genome assembly and annotation of Periplaneta americana reveal a comprehensive cockroach allergen profile.</title>
        <authorList>
            <person name="Wang L."/>
            <person name="Xiong Q."/>
            <person name="Saelim N."/>
            <person name="Wang L."/>
            <person name="Nong W."/>
            <person name="Wan A.T."/>
            <person name="Shi M."/>
            <person name="Liu X."/>
            <person name="Cao Q."/>
            <person name="Hui J.H.L."/>
            <person name="Sookrung N."/>
            <person name="Leung T.F."/>
            <person name="Tungtrongchitr A."/>
            <person name="Tsui S.K.W."/>
        </authorList>
    </citation>
    <scope>NUCLEOTIDE SEQUENCE [LARGE SCALE GENOMIC DNA]</scope>
    <source>
        <strain evidence="9">PWHHKU_190912</strain>
    </source>
</reference>
<dbReference type="Pfam" id="PF13359">
    <property type="entry name" value="DDE_Tnp_4"/>
    <property type="match status" value="1"/>
</dbReference>
<dbReference type="EMBL" id="JAJSOF020000021">
    <property type="protein sequence ID" value="KAJ4437240.1"/>
    <property type="molecule type" value="Genomic_DNA"/>
</dbReference>
<keyword evidence="4" id="KW-0540">Nuclease</keyword>
<dbReference type="PANTHER" id="PTHR22930">
    <property type="match status" value="1"/>
</dbReference>
<dbReference type="InterPro" id="IPR027806">
    <property type="entry name" value="HARBI1_dom"/>
</dbReference>
<keyword evidence="10" id="KW-1185">Reference proteome</keyword>